<evidence type="ECO:0000313" key="1">
    <source>
        <dbReference type="EMBL" id="MDR7665463.1"/>
    </source>
</evidence>
<proteinExistence type="predicted"/>
<reference evidence="2" key="1">
    <citation type="submission" date="2023-07" db="EMBL/GenBank/DDBJ databases">
        <title>Whole-genome sequencing of a new Methanosarcina sp. Z-7115.</title>
        <authorList>
            <person name="Zhilina T.N."/>
            <person name="Merkel A.Y."/>
        </authorList>
    </citation>
    <scope>NUCLEOTIDE SEQUENCE [LARGE SCALE GENOMIC DNA]</scope>
    <source>
        <strain evidence="2">Z-7115</strain>
    </source>
</reference>
<evidence type="ECO:0000313" key="2">
    <source>
        <dbReference type="Proteomes" id="UP001246244"/>
    </source>
</evidence>
<sequence length="76" mass="8855">MCYIFKLISRSGYSILLKRRKSFYMINKSEKLNKALGEEKVEELERKEGRTGTKGEKNGKEKIEGMEKVKKVRING</sequence>
<keyword evidence="2" id="KW-1185">Reference proteome</keyword>
<dbReference type="RefSeq" id="WP_310575488.1">
    <property type="nucleotide sequence ID" value="NZ_JAVKPK010000020.1"/>
</dbReference>
<accession>A0ABU2D0E4</accession>
<dbReference type="Proteomes" id="UP001246244">
    <property type="component" value="Unassembled WGS sequence"/>
</dbReference>
<comment type="caution">
    <text evidence="1">The sequence shown here is derived from an EMBL/GenBank/DDBJ whole genome shotgun (WGS) entry which is preliminary data.</text>
</comment>
<protein>
    <submittedName>
        <fullName evidence="1">Uncharacterized protein</fullName>
    </submittedName>
</protein>
<organism evidence="1 2">
    <name type="scientific">Methanosarcina baikalica</name>
    <dbReference type="NCBI Taxonomy" id="3073890"/>
    <lineage>
        <taxon>Archaea</taxon>
        <taxon>Methanobacteriati</taxon>
        <taxon>Methanobacteriota</taxon>
        <taxon>Stenosarchaea group</taxon>
        <taxon>Methanomicrobia</taxon>
        <taxon>Methanosarcinales</taxon>
        <taxon>Methanosarcinaceae</taxon>
        <taxon>Methanosarcina</taxon>
    </lineage>
</organism>
<name>A0ABU2D0E4_9EURY</name>
<gene>
    <name evidence="1" type="ORF">RG963_06655</name>
</gene>
<dbReference type="EMBL" id="JAVKPK010000020">
    <property type="protein sequence ID" value="MDR7665463.1"/>
    <property type="molecule type" value="Genomic_DNA"/>
</dbReference>